<dbReference type="AlphaFoldDB" id="A0A5B7DBB8"/>
<feature type="domain" description="VWFC" evidence="2">
    <location>
        <begin position="74"/>
        <end position="136"/>
    </location>
</feature>
<accession>A0A5B7DBB8</accession>
<protein>
    <recommendedName>
        <fullName evidence="2">VWFC domain-containing protein</fullName>
    </recommendedName>
</protein>
<sequence>MSTEAPRELPQGAQRQGLLPCVGVWTRLSNCEMRRASPQWLHTSHGTADLLPKMGLQILTDLEITVAALPGRSCVDENDRRQPLGSTWRTNDPCTNHTCTEKGVTSVSVTCALSGPPREGCFEYTPEEECCSRWNCSGCLDDYGVFHRIFEAWSSDACTRHFCASSGIITQELQCPPLGTIPHPNCVMHQEPGECCSRWKCGPDCRLVLCPQPPGGTCTTHRPPLACCDEYQCSTGCTDNQGRKRNLGDTWFTPPCLLYICRDEGVVTHNFCDAGSLYRNSTNLKRSAGFDEPAYGSESKKAATAAPSLPDQAS</sequence>
<comment type="caution">
    <text evidence="3">The sequence shown here is derived from an EMBL/GenBank/DDBJ whole genome shotgun (WGS) entry which is preliminary data.</text>
</comment>
<dbReference type="SMART" id="SM00214">
    <property type="entry name" value="VWC"/>
    <property type="match status" value="2"/>
</dbReference>
<dbReference type="Proteomes" id="UP000324222">
    <property type="component" value="Unassembled WGS sequence"/>
</dbReference>
<evidence type="ECO:0000313" key="3">
    <source>
        <dbReference type="EMBL" id="MPC18533.1"/>
    </source>
</evidence>
<gene>
    <name evidence="3" type="ORF">E2C01_011420</name>
</gene>
<dbReference type="InterPro" id="IPR001007">
    <property type="entry name" value="VWF_dom"/>
</dbReference>
<keyword evidence="4" id="KW-1185">Reference proteome</keyword>
<evidence type="ECO:0000313" key="4">
    <source>
        <dbReference type="Proteomes" id="UP000324222"/>
    </source>
</evidence>
<evidence type="ECO:0000259" key="2">
    <source>
        <dbReference type="SMART" id="SM00214"/>
    </source>
</evidence>
<feature type="region of interest" description="Disordered" evidence="1">
    <location>
        <begin position="289"/>
        <end position="314"/>
    </location>
</feature>
<dbReference type="OrthoDB" id="6334478at2759"/>
<organism evidence="3 4">
    <name type="scientific">Portunus trituberculatus</name>
    <name type="common">Swimming crab</name>
    <name type="synonym">Neptunus trituberculatus</name>
    <dbReference type="NCBI Taxonomy" id="210409"/>
    <lineage>
        <taxon>Eukaryota</taxon>
        <taxon>Metazoa</taxon>
        <taxon>Ecdysozoa</taxon>
        <taxon>Arthropoda</taxon>
        <taxon>Crustacea</taxon>
        <taxon>Multicrustacea</taxon>
        <taxon>Malacostraca</taxon>
        <taxon>Eumalacostraca</taxon>
        <taxon>Eucarida</taxon>
        <taxon>Decapoda</taxon>
        <taxon>Pleocyemata</taxon>
        <taxon>Brachyura</taxon>
        <taxon>Eubrachyura</taxon>
        <taxon>Portunoidea</taxon>
        <taxon>Portunidae</taxon>
        <taxon>Portuninae</taxon>
        <taxon>Portunus</taxon>
    </lineage>
</organism>
<reference evidence="3 4" key="1">
    <citation type="submission" date="2019-05" db="EMBL/GenBank/DDBJ databases">
        <title>Another draft genome of Portunus trituberculatus and its Hox gene families provides insights of decapod evolution.</title>
        <authorList>
            <person name="Jeong J.-H."/>
            <person name="Song I."/>
            <person name="Kim S."/>
            <person name="Choi T."/>
            <person name="Kim D."/>
            <person name="Ryu S."/>
            <person name="Kim W."/>
        </authorList>
    </citation>
    <scope>NUCLEOTIDE SEQUENCE [LARGE SCALE GENOMIC DNA]</scope>
    <source>
        <tissue evidence="3">Muscle</tissue>
    </source>
</reference>
<evidence type="ECO:0000256" key="1">
    <source>
        <dbReference type="SAM" id="MobiDB-lite"/>
    </source>
</evidence>
<name>A0A5B7DBB8_PORTR</name>
<dbReference type="EMBL" id="VSRR010000689">
    <property type="protein sequence ID" value="MPC18533.1"/>
    <property type="molecule type" value="Genomic_DNA"/>
</dbReference>
<feature type="domain" description="VWFC" evidence="2">
    <location>
        <begin position="139"/>
        <end position="201"/>
    </location>
</feature>
<proteinExistence type="predicted"/>